<accession>A0A8H6VZ08</accession>
<protein>
    <submittedName>
        <fullName evidence="2">Uncharacterized protein</fullName>
    </submittedName>
</protein>
<feature type="compositionally biased region" description="Basic and acidic residues" evidence="1">
    <location>
        <begin position="83"/>
        <end position="103"/>
    </location>
</feature>
<evidence type="ECO:0000313" key="3">
    <source>
        <dbReference type="Proteomes" id="UP000613580"/>
    </source>
</evidence>
<feature type="region of interest" description="Disordered" evidence="1">
    <location>
        <begin position="66"/>
        <end position="174"/>
    </location>
</feature>
<gene>
    <name evidence="2" type="ORF">HMN09_01211400</name>
</gene>
<dbReference type="Proteomes" id="UP000613580">
    <property type="component" value="Unassembled WGS sequence"/>
</dbReference>
<evidence type="ECO:0000313" key="2">
    <source>
        <dbReference type="EMBL" id="KAF7293319.1"/>
    </source>
</evidence>
<keyword evidence="3" id="KW-1185">Reference proteome</keyword>
<sequence>MLASDDDIDAYGLDTFSPEFLVKLTQAEEAFPSSFGALPPATETSSEDEFDVEDMILTQEMHDALDEMENSYTASQYAAKSQCSERDSRRVDDEGLVAEREPETVIGTKRKRADEDYENDSDFSDDDLNLYTPALPPASTRSSSPTLLGSGSGSASASRSPSPLPSPIDAKPIQPLPARTHLTQFFASYPAFPYDPTQSASPQFAALKRTLTPFQAKIARRRFAEAMGISFSDLYGEDADSLENWWKLCRAVRLVPQPTIYQCRVRA</sequence>
<dbReference type="AlphaFoldDB" id="A0A8H6VZ08"/>
<dbReference type="OrthoDB" id="6105938at2759"/>
<evidence type="ECO:0000256" key="1">
    <source>
        <dbReference type="SAM" id="MobiDB-lite"/>
    </source>
</evidence>
<feature type="compositionally biased region" description="Polar residues" evidence="1">
    <location>
        <begin position="70"/>
        <end position="82"/>
    </location>
</feature>
<dbReference type="EMBL" id="JACAZE010000021">
    <property type="protein sequence ID" value="KAF7293319.1"/>
    <property type="molecule type" value="Genomic_DNA"/>
</dbReference>
<comment type="caution">
    <text evidence="2">The sequence shown here is derived from an EMBL/GenBank/DDBJ whole genome shotgun (WGS) entry which is preliminary data.</text>
</comment>
<feature type="compositionally biased region" description="Low complexity" evidence="1">
    <location>
        <begin position="139"/>
        <end position="161"/>
    </location>
</feature>
<reference evidence="2" key="1">
    <citation type="submission" date="2020-05" db="EMBL/GenBank/DDBJ databases">
        <title>Mycena genomes resolve the evolution of fungal bioluminescence.</title>
        <authorList>
            <person name="Tsai I.J."/>
        </authorList>
    </citation>
    <scope>NUCLEOTIDE SEQUENCE</scope>
    <source>
        <strain evidence="2">110903Hualien_Pintung</strain>
    </source>
</reference>
<organism evidence="2 3">
    <name type="scientific">Mycena chlorophos</name>
    <name type="common">Agaric fungus</name>
    <name type="synonym">Agaricus chlorophos</name>
    <dbReference type="NCBI Taxonomy" id="658473"/>
    <lineage>
        <taxon>Eukaryota</taxon>
        <taxon>Fungi</taxon>
        <taxon>Dikarya</taxon>
        <taxon>Basidiomycota</taxon>
        <taxon>Agaricomycotina</taxon>
        <taxon>Agaricomycetes</taxon>
        <taxon>Agaricomycetidae</taxon>
        <taxon>Agaricales</taxon>
        <taxon>Marasmiineae</taxon>
        <taxon>Mycenaceae</taxon>
        <taxon>Mycena</taxon>
    </lineage>
</organism>
<feature type="compositionally biased region" description="Acidic residues" evidence="1">
    <location>
        <begin position="115"/>
        <end position="128"/>
    </location>
</feature>
<name>A0A8H6VZ08_MYCCL</name>
<proteinExistence type="predicted"/>